<dbReference type="InterPro" id="IPR029062">
    <property type="entry name" value="Class_I_gatase-like"/>
</dbReference>
<dbReference type="Gene3D" id="3.40.50.880">
    <property type="match status" value="1"/>
</dbReference>
<dbReference type="AlphaFoldDB" id="A0A1W1GUF5"/>
<dbReference type="InterPro" id="IPR044992">
    <property type="entry name" value="ChyE-like"/>
</dbReference>
<dbReference type="GeneID" id="64105125"/>
<accession>A0A1W1GUF5</accession>
<dbReference type="PROSITE" id="PS51273">
    <property type="entry name" value="GATASE_TYPE_1"/>
    <property type="match status" value="1"/>
</dbReference>
<dbReference type="RefSeq" id="WP_080148542.1">
    <property type="nucleotide sequence ID" value="NZ_CP037883.1"/>
</dbReference>
<evidence type="ECO:0000313" key="3">
    <source>
        <dbReference type="Proteomes" id="UP000191133"/>
    </source>
</evidence>
<dbReference type="GO" id="GO:0005829">
    <property type="term" value="C:cytosol"/>
    <property type="evidence" value="ECO:0007669"/>
    <property type="project" value="TreeGrafter"/>
</dbReference>
<dbReference type="Proteomes" id="UP000191133">
    <property type="component" value="Unassembled WGS sequence"/>
</dbReference>
<evidence type="ECO:0000259" key="1">
    <source>
        <dbReference type="Pfam" id="PF00117"/>
    </source>
</evidence>
<dbReference type="CDD" id="cd01741">
    <property type="entry name" value="GATase1_1"/>
    <property type="match status" value="1"/>
</dbReference>
<dbReference type="PANTHER" id="PTHR42695">
    <property type="entry name" value="GLUTAMINE AMIDOTRANSFERASE YLR126C-RELATED"/>
    <property type="match status" value="1"/>
</dbReference>
<dbReference type="EMBL" id="FWEU01000001">
    <property type="protein sequence ID" value="SLM22993.1"/>
    <property type="molecule type" value="Genomic_DNA"/>
</dbReference>
<gene>
    <name evidence="2" type="ORF">SAMN04488690_0679</name>
</gene>
<dbReference type="PANTHER" id="PTHR42695:SF5">
    <property type="entry name" value="GLUTAMINE AMIDOTRANSFERASE YLR126C-RELATED"/>
    <property type="match status" value="1"/>
</dbReference>
<dbReference type="InterPro" id="IPR017926">
    <property type="entry name" value="GATASE"/>
</dbReference>
<reference evidence="3" key="1">
    <citation type="submission" date="2016-10" db="EMBL/GenBank/DDBJ databases">
        <authorList>
            <person name="Varghese N."/>
        </authorList>
    </citation>
    <scope>NUCLEOTIDE SEQUENCE [LARGE SCALE GENOMIC DNA]</scope>
    <source>
        <strain evidence="3">92MFCol6.1</strain>
    </source>
</reference>
<name>A0A1W1GUF5_9GAMM</name>
<organism evidence="2 3">
    <name type="scientific">Stenotrophomonas indicatrix</name>
    <dbReference type="NCBI Taxonomy" id="2045451"/>
    <lineage>
        <taxon>Bacteria</taxon>
        <taxon>Pseudomonadati</taxon>
        <taxon>Pseudomonadota</taxon>
        <taxon>Gammaproteobacteria</taxon>
        <taxon>Lysobacterales</taxon>
        <taxon>Lysobacteraceae</taxon>
        <taxon>Stenotrophomonas</taxon>
    </lineage>
</organism>
<sequence>MKRAVALQHVAFEDLGTLHPLLLAQGWQVHALQAGVDALDAAEDADLLVVLGGPISVNDGSAYPFLADSIALLQRRLQQQRPTLGICLGAQLMARALHAVVAPTGGKEIGFAPLLLTDEGQRSPLQALQGIPVLHWHGEAFELPEGARRLASTPACRHQAFAIGHHALALQCHPELDARQFERWLIGHALELAAAGIDPIDLRAQARRYGGPLAAAATAMFQQWLHDLPETRPCTTA</sequence>
<dbReference type="Pfam" id="PF00117">
    <property type="entry name" value="GATase"/>
    <property type="match status" value="1"/>
</dbReference>
<evidence type="ECO:0000313" key="2">
    <source>
        <dbReference type="EMBL" id="SLM22993.1"/>
    </source>
</evidence>
<protein>
    <submittedName>
        <fullName evidence="2">GMP synthase (Glutamine-hydrolysing)</fullName>
    </submittedName>
</protein>
<feature type="domain" description="Glutamine amidotransferase" evidence="1">
    <location>
        <begin position="37"/>
        <end position="182"/>
    </location>
</feature>
<proteinExistence type="predicted"/>
<dbReference type="NCBIfam" id="NF005458">
    <property type="entry name" value="PRK07053.1"/>
    <property type="match status" value="1"/>
</dbReference>
<dbReference type="SUPFAM" id="SSF52317">
    <property type="entry name" value="Class I glutamine amidotransferase-like"/>
    <property type="match status" value="1"/>
</dbReference>